<accession>A0AAV9SMS5</accession>
<gene>
    <name evidence="2" type="ORF">CRENBAI_009160</name>
</gene>
<name>A0AAV9SMS5_9TELE</name>
<sequence>MFLLPRGMLSTLCNKNRASVHLVSLSPIPAALCLFAFLPFEATFGKKRDIYEENLFWLFLKTICAMTVGSSVKFPFYPLCVSLPDYADLNLTLYVEKTQEPQHVGRVITIFEAKKF</sequence>
<organism evidence="2 3">
    <name type="scientific">Crenichthys baileyi</name>
    <name type="common">White River springfish</name>
    <dbReference type="NCBI Taxonomy" id="28760"/>
    <lineage>
        <taxon>Eukaryota</taxon>
        <taxon>Metazoa</taxon>
        <taxon>Chordata</taxon>
        <taxon>Craniata</taxon>
        <taxon>Vertebrata</taxon>
        <taxon>Euteleostomi</taxon>
        <taxon>Actinopterygii</taxon>
        <taxon>Neopterygii</taxon>
        <taxon>Teleostei</taxon>
        <taxon>Neoteleostei</taxon>
        <taxon>Acanthomorphata</taxon>
        <taxon>Ovalentaria</taxon>
        <taxon>Atherinomorphae</taxon>
        <taxon>Cyprinodontiformes</taxon>
        <taxon>Goodeidae</taxon>
        <taxon>Crenichthys</taxon>
    </lineage>
</organism>
<keyword evidence="3" id="KW-1185">Reference proteome</keyword>
<proteinExistence type="predicted"/>
<comment type="caution">
    <text evidence="2">The sequence shown here is derived from an EMBL/GenBank/DDBJ whole genome shotgun (WGS) entry which is preliminary data.</text>
</comment>
<evidence type="ECO:0000313" key="3">
    <source>
        <dbReference type="Proteomes" id="UP001311232"/>
    </source>
</evidence>
<feature type="transmembrane region" description="Helical" evidence="1">
    <location>
        <begin position="20"/>
        <end position="40"/>
    </location>
</feature>
<reference evidence="2 3" key="1">
    <citation type="submission" date="2021-06" db="EMBL/GenBank/DDBJ databases">
        <authorList>
            <person name="Palmer J.M."/>
        </authorList>
    </citation>
    <scope>NUCLEOTIDE SEQUENCE [LARGE SCALE GENOMIC DNA]</scope>
    <source>
        <strain evidence="2 3">MEX-2019</strain>
        <tissue evidence="2">Muscle</tissue>
    </source>
</reference>
<dbReference type="Proteomes" id="UP001311232">
    <property type="component" value="Unassembled WGS sequence"/>
</dbReference>
<dbReference type="AlphaFoldDB" id="A0AAV9SMS5"/>
<dbReference type="EMBL" id="JAHHUM010000290">
    <property type="protein sequence ID" value="KAK5621902.1"/>
    <property type="molecule type" value="Genomic_DNA"/>
</dbReference>
<evidence type="ECO:0000256" key="1">
    <source>
        <dbReference type="SAM" id="Phobius"/>
    </source>
</evidence>
<keyword evidence="1" id="KW-0812">Transmembrane</keyword>
<keyword evidence="1" id="KW-1133">Transmembrane helix</keyword>
<protein>
    <submittedName>
        <fullName evidence="2">Uncharacterized protein</fullName>
    </submittedName>
</protein>
<keyword evidence="1" id="KW-0472">Membrane</keyword>
<evidence type="ECO:0000313" key="2">
    <source>
        <dbReference type="EMBL" id="KAK5621902.1"/>
    </source>
</evidence>